<proteinExistence type="predicted"/>
<organism evidence="7 8">
    <name type="scientific">Diploptera punctata</name>
    <name type="common">Pacific beetle cockroach</name>
    <dbReference type="NCBI Taxonomy" id="6984"/>
    <lineage>
        <taxon>Eukaryota</taxon>
        <taxon>Metazoa</taxon>
        <taxon>Ecdysozoa</taxon>
        <taxon>Arthropoda</taxon>
        <taxon>Hexapoda</taxon>
        <taxon>Insecta</taxon>
        <taxon>Pterygota</taxon>
        <taxon>Neoptera</taxon>
        <taxon>Polyneoptera</taxon>
        <taxon>Dictyoptera</taxon>
        <taxon>Blattodea</taxon>
        <taxon>Blaberoidea</taxon>
        <taxon>Blaberidae</taxon>
        <taxon>Diplopterinae</taxon>
        <taxon>Diploptera</taxon>
    </lineage>
</organism>
<evidence type="ECO:0000259" key="6">
    <source>
        <dbReference type="PROSITE" id="PS50118"/>
    </source>
</evidence>
<feature type="compositionally biased region" description="Basic and acidic residues" evidence="5">
    <location>
        <begin position="118"/>
        <end position="127"/>
    </location>
</feature>
<dbReference type="InterPro" id="IPR051965">
    <property type="entry name" value="ChromReg_NeuronalGeneExpr"/>
</dbReference>
<dbReference type="GO" id="GO:0005634">
    <property type="term" value="C:nucleus"/>
    <property type="evidence" value="ECO:0007669"/>
    <property type="project" value="UniProtKB-UniRule"/>
</dbReference>
<evidence type="ECO:0000256" key="3">
    <source>
        <dbReference type="PROSITE-ProRule" id="PRU00267"/>
    </source>
</evidence>
<evidence type="ECO:0000313" key="8">
    <source>
        <dbReference type="Proteomes" id="UP001233999"/>
    </source>
</evidence>
<dbReference type="PANTHER" id="PTHR46040:SF3">
    <property type="entry name" value="HIGH MOBILITY GROUP PROTEIN 2"/>
    <property type="match status" value="1"/>
</dbReference>
<feature type="compositionally biased region" description="Low complexity" evidence="5">
    <location>
        <begin position="49"/>
        <end position="61"/>
    </location>
</feature>
<dbReference type="SUPFAM" id="SSF47095">
    <property type="entry name" value="HMG-box"/>
    <property type="match status" value="1"/>
</dbReference>
<dbReference type="GO" id="GO:0010468">
    <property type="term" value="P:regulation of gene expression"/>
    <property type="evidence" value="ECO:0007669"/>
    <property type="project" value="TreeGrafter"/>
</dbReference>
<accession>A0AAD7ZAG1</accession>
<dbReference type="Proteomes" id="UP001233999">
    <property type="component" value="Unassembled WGS sequence"/>
</dbReference>
<evidence type="ECO:0000256" key="2">
    <source>
        <dbReference type="ARBA" id="ARBA00023242"/>
    </source>
</evidence>
<dbReference type="PROSITE" id="PS50118">
    <property type="entry name" value="HMG_BOX_2"/>
    <property type="match status" value="1"/>
</dbReference>
<evidence type="ECO:0000256" key="1">
    <source>
        <dbReference type="ARBA" id="ARBA00023125"/>
    </source>
</evidence>
<protein>
    <recommendedName>
        <fullName evidence="6">HMG box domain-containing protein</fullName>
    </recommendedName>
</protein>
<dbReference type="EMBL" id="JASPKZ010009794">
    <property type="protein sequence ID" value="KAJ9576413.1"/>
    <property type="molecule type" value="Genomic_DNA"/>
</dbReference>
<feature type="coiled-coil region" evidence="4">
    <location>
        <begin position="230"/>
        <end position="278"/>
    </location>
</feature>
<dbReference type="SMART" id="SM00398">
    <property type="entry name" value="HMG"/>
    <property type="match status" value="1"/>
</dbReference>
<dbReference type="GO" id="GO:0003677">
    <property type="term" value="F:DNA binding"/>
    <property type="evidence" value="ECO:0007669"/>
    <property type="project" value="UniProtKB-UniRule"/>
</dbReference>
<feature type="DNA-binding region" description="HMG box" evidence="3">
    <location>
        <begin position="107"/>
        <end position="175"/>
    </location>
</feature>
<dbReference type="CDD" id="cd21980">
    <property type="entry name" value="HMG-box_HMG20"/>
    <property type="match status" value="1"/>
</dbReference>
<keyword evidence="1 3" id="KW-0238">DNA-binding</keyword>
<evidence type="ECO:0000256" key="5">
    <source>
        <dbReference type="SAM" id="MobiDB-lite"/>
    </source>
</evidence>
<comment type="caution">
    <text evidence="7">The sequence shown here is derived from an EMBL/GenBank/DDBJ whole genome shotgun (WGS) entry which is preliminary data.</text>
</comment>
<feature type="region of interest" description="Disordered" evidence="5">
    <location>
        <begin position="185"/>
        <end position="212"/>
    </location>
</feature>
<feature type="region of interest" description="Disordered" evidence="5">
    <location>
        <begin position="1"/>
        <end position="130"/>
    </location>
</feature>
<evidence type="ECO:0000256" key="4">
    <source>
        <dbReference type="SAM" id="Coils"/>
    </source>
</evidence>
<gene>
    <name evidence="7" type="ORF">L9F63_006725</name>
</gene>
<sequence length="351" mass="39594">MDISEGTVAMDQFVPGLAGGKEESQQPQQPLEPVKTTVSTTSIHPPSGPVSEAPSSAASSPQVRPKTAGSSDEKAPDSSDNGNKARAGGGWPKGKKRKKAQRDQTAPRQPLTGYVRFLNDRREKVRSENPNLPFPEITKLLAGEWSQLPVNEKQHYLDAAEQDRERYMRELQAYKQTEAYKIFTQKQSEKKQREEKPVESTVQPEEDTEKETEFPGFDIPIFTEEFLDHNKAREAELRQLRKSNTDYEQQNAILQKHIENMKAAVEKLEVETMQQRNNNVALQQHLDHMRATLTASFQNVPLPGSNEVPTLGTIDTYMSRLHTLLLDTSSRDHEALVATVRELLGRLEFHG</sequence>
<dbReference type="InterPro" id="IPR036910">
    <property type="entry name" value="HMG_box_dom_sf"/>
</dbReference>
<reference evidence="7" key="1">
    <citation type="journal article" date="2023" name="IScience">
        <title>Live-bearing cockroach genome reveals convergent evolutionary mechanisms linked to viviparity in insects and beyond.</title>
        <authorList>
            <person name="Fouks B."/>
            <person name="Harrison M.C."/>
            <person name="Mikhailova A.A."/>
            <person name="Marchal E."/>
            <person name="English S."/>
            <person name="Carruthers M."/>
            <person name="Jennings E.C."/>
            <person name="Chiamaka E.L."/>
            <person name="Frigard R.A."/>
            <person name="Pippel M."/>
            <person name="Attardo G.M."/>
            <person name="Benoit J.B."/>
            <person name="Bornberg-Bauer E."/>
            <person name="Tobe S.S."/>
        </authorList>
    </citation>
    <scope>NUCLEOTIDE SEQUENCE</scope>
    <source>
        <strain evidence="7">Stay&amp;Tobe</strain>
    </source>
</reference>
<keyword evidence="2 3" id="KW-0539">Nucleus</keyword>
<reference evidence="7" key="2">
    <citation type="submission" date="2023-05" db="EMBL/GenBank/DDBJ databases">
        <authorList>
            <person name="Fouks B."/>
        </authorList>
    </citation>
    <scope>NUCLEOTIDE SEQUENCE</scope>
    <source>
        <strain evidence="7">Stay&amp;Tobe</strain>
        <tissue evidence="7">Testes</tissue>
    </source>
</reference>
<feature type="domain" description="HMG box" evidence="6">
    <location>
        <begin position="107"/>
        <end position="175"/>
    </location>
</feature>
<keyword evidence="8" id="KW-1185">Reference proteome</keyword>
<dbReference type="InterPro" id="IPR009071">
    <property type="entry name" value="HMG_box_dom"/>
</dbReference>
<keyword evidence="4" id="KW-0175">Coiled coil</keyword>
<dbReference type="Pfam" id="PF00505">
    <property type="entry name" value="HMG_box"/>
    <property type="match status" value="1"/>
</dbReference>
<feature type="coiled-coil region" evidence="4">
    <location>
        <begin position="150"/>
        <end position="177"/>
    </location>
</feature>
<dbReference type="AlphaFoldDB" id="A0AAD7ZAG1"/>
<name>A0AAD7ZAG1_DIPPU</name>
<feature type="compositionally biased region" description="Basic and acidic residues" evidence="5">
    <location>
        <begin position="187"/>
        <end position="198"/>
    </location>
</feature>
<dbReference type="PANTHER" id="PTHR46040">
    <property type="entry name" value="HIGH MOBILITY GROUP PROTEIN 2"/>
    <property type="match status" value="1"/>
</dbReference>
<evidence type="ECO:0000313" key="7">
    <source>
        <dbReference type="EMBL" id="KAJ9576413.1"/>
    </source>
</evidence>
<dbReference type="Gene3D" id="1.10.30.10">
    <property type="entry name" value="High mobility group box domain"/>
    <property type="match status" value="1"/>
</dbReference>